<comment type="caution">
    <text evidence="3">The sequence shown here is derived from an EMBL/GenBank/DDBJ whole genome shotgun (WGS) entry which is preliminary data.</text>
</comment>
<feature type="coiled-coil region" evidence="1">
    <location>
        <begin position="382"/>
        <end position="430"/>
    </location>
</feature>
<keyword evidence="1" id="KW-0175">Coiled coil</keyword>
<evidence type="ECO:0000313" key="4">
    <source>
        <dbReference type="Proteomes" id="UP000275408"/>
    </source>
</evidence>
<evidence type="ECO:0000256" key="1">
    <source>
        <dbReference type="SAM" id="Coils"/>
    </source>
</evidence>
<proteinExistence type="predicted"/>
<feature type="compositionally biased region" description="Basic and acidic residues" evidence="2">
    <location>
        <begin position="599"/>
        <end position="614"/>
    </location>
</feature>
<dbReference type="AlphaFoldDB" id="A0A3M6TCF0"/>
<reference evidence="3 4" key="1">
    <citation type="journal article" date="2018" name="Sci. Rep.">
        <title>Comparative analysis of the Pocillopora damicornis genome highlights role of immune system in coral evolution.</title>
        <authorList>
            <person name="Cunning R."/>
            <person name="Bay R.A."/>
            <person name="Gillette P."/>
            <person name="Baker A.C."/>
            <person name="Traylor-Knowles N."/>
        </authorList>
    </citation>
    <scope>NUCLEOTIDE SEQUENCE [LARGE SCALE GENOMIC DNA]</scope>
    <source>
        <strain evidence="3">RSMAS</strain>
        <tissue evidence="3">Whole animal</tissue>
    </source>
</reference>
<feature type="region of interest" description="Disordered" evidence="2">
    <location>
        <begin position="585"/>
        <end position="617"/>
    </location>
</feature>
<gene>
    <name evidence="3" type="ORF">pdam_00022411</name>
</gene>
<protein>
    <submittedName>
        <fullName evidence="3">Uncharacterized protein</fullName>
    </submittedName>
</protein>
<name>A0A3M6TCF0_POCDA</name>
<feature type="compositionally biased region" description="Low complexity" evidence="2">
    <location>
        <begin position="168"/>
        <end position="181"/>
    </location>
</feature>
<evidence type="ECO:0000256" key="2">
    <source>
        <dbReference type="SAM" id="MobiDB-lite"/>
    </source>
</evidence>
<keyword evidence="4" id="KW-1185">Reference proteome</keyword>
<sequence length="694" mass="78598">MDEDSIVSDADYQTLNLSSEDVAVVVPGGDFHKVYLKPTQTAAIKKKYSKGPRRPQPKKELYLKLDEILFDALRQEFEVCPGYTIDRLYMVKFLTSVVQRHLSDFPDLDNLLNLRDTVLTGRIKKVFPEVEYKRRQVKEDQYRKAWLYVNIRRKPSRTTHHDEVKIESVSTTSTWTPPVASGNVSRKRASPAPHSPSSAGAGHHQSSPAYTSATLERCSPNTMVVDSSGVGLYGGESPGCDSGSDGMALDVSTHFNVECEGSERSALVMDSSNLQEWVVSSYVQDSSWYVPVQDVVKAFKKDFNVDITYKECHQLVLSAYASPRNRLIPKKNVRVSSIGQQYVYRGIRPINKGSGSSEKSQARNEIEFARTFQGEDSCEEPEEDWKQRMKELTDERDQALKERNQALSALMELEKEHAEALGTIERMRKEKTRSSVAENSLRTKRETVVNSVELSANHCKESLLEKLWGRLEGPKSDFVTEKKMEYDRDNSDYSLLKEIVTQANEERDNLLKRLRVVKTERNSYLERIHLLEKENQRLRDAVDFQHTDVSQHRLLDDISRHLQTSCHGENGPKEALSSVLAHLKSKRKQVTPSRLNKSPRLDHGSGRNSSEDPATHPVTYTLSSEIRDNGTAFSGDLGASNDEFLKERSEGLVNGNVDNKESNASTKQPDIEQDFLVFSSGSEMVEFSRHPLED</sequence>
<feature type="region of interest" description="Disordered" evidence="2">
    <location>
        <begin position="159"/>
        <end position="212"/>
    </location>
</feature>
<accession>A0A3M6TCF0</accession>
<feature type="compositionally biased region" description="Low complexity" evidence="2">
    <location>
        <begin position="190"/>
        <end position="209"/>
    </location>
</feature>
<dbReference type="OrthoDB" id="5971937at2759"/>
<evidence type="ECO:0000313" key="3">
    <source>
        <dbReference type="EMBL" id="RMX39065.1"/>
    </source>
</evidence>
<dbReference type="EMBL" id="RCHS01003879">
    <property type="protein sequence ID" value="RMX39065.1"/>
    <property type="molecule type" value="Genomic_DNA"/>
</dbReference>
<dbReference type="OMA" id="SANHCKE"/>
<dbReference type="Proteomes" id="UP000275408">
    <property type="component" value="Unassembled WGS sequence"/>
</dbReference>
<feature type="coiled-coil region" evidence="1">
    <location>
        <begin position="493"/>
        <end position="541"/>
    </location>
</feature>
<organism evidence="3 4">
    <name type="scientific">Pocillopora damicornis</name>
    <name type="common">Cauliflower coral</name>
    <name type="synonym">Millepora damicornis</name>
    <dbReference type="NCBI Taxonomy" id="46731"/>
    <lineage>
        <taxon>Eukaryota</taxon>
        <taxon>Metazoa</taxon>
        <taxon>Cnidaria</taxon>
        <taxon>Anthozoa</taxon>
        <taxon>Hexacorallia</taxon>
        <taxon>Scleractinia</taxon>
        <taxon>Astrocoeniina</taxon>
        <taxon>Pocilloporidae</taxon>
        <taxon>Pocillopora</taxon>
    </lineage>
</organism>